<dbReference type="Ensembl" id="ENSSCAT00000004789.1">
    <property type="protein sequence ID" value="ENSSCAP00000004125.1"/>
    <property type="gene ID" value="ENSSCAG00000003396.1"/>
</dbReference>
<protein>
    <submittedName>
        <fullName evidence="1">Uncharacterized protein</fullName>
    </submittedName>
</protein>
<organism evidence="1 2">
    <name type="scientific">Serinus canaria</name>
    <name type="common">Island canary</name>
    <name type="synonym">Fringilla canaria</name>
    <dbReference type="NCBI Taxonomy" id="9135"/>
    <lineage>
        <taxon>Eukaryota</taxon>
        <taxon>Metazoa</taxon>
        <taxon>Chordata</taxon>
        <taxon>Craniata</taxon>
        <taxon>Vertebrata</taxon>
        <taxon>Euteleostomi</taxon>
        <taxon>Archelosauria</taxon>
        <taxon>Archosauria</taxon>
        <taxon>Dinosauria</taxon>
        <taxon>Saurischia</taxon>
        <taxon>Theropoda</taxon>
        <taxon>Coelurosauria</taxon>
        <taxon>Aves</taxon>
        <taxon>Neognathae</taxon>
        <taxon>Neoaves</taxon>
        <taxon>Telluraves</taxon>
        <taxon>Australaves</taxon>
        <taxon>Passeriformes</taxon>
        <taxon>Passeroidea</taxon>
        <taxon>Fringillidae</taxon>
        <taxon>Carduelinae</taxon>
        <taxon>Serinus</taxon>
    </lineage>
</organism>
<reference evidence="1" key="1">
    <citation type="submission" date="2025-08" db="UniProtKB">
        <authorList>
            <consortium name="Ensembl"/>
        </authorList>
    </citation>
    <scope>IDENTIFICATION</scope>
</reference>
<name>A0A8C9MIX6_SERCA</name>
<dbReference type="Proteomes" id="UP000694409">
    <property type="component" value="Unassembled WGS sequence"/>
</dbReference>
<dbReference type="GeneTree" id="ENSGT01140000284848"/>
<accession>A0A8C9MIX6</accession>
<keyword evidence="2" id="KW-1185">Reference proteome</keyword>
<dbReference type="OMA" id="QNITWGD"/>
<dbReference type="AlphaFoldDB" id="A0A8C9MIX6"/>
<proteinExistence type="predicted"/>
<evidence type="ECO:0000313" key="1">
    <source>
        <dbReference type="Ensembl" id="ENSSCAP00000004125.1"/>
    </source>
</evidence>
<sequence length="68" mass="7616">LEQENVNLKALKQMNPEITWGTLKQLQERAEILTHGVGVAPTPENTFLAHLAIVARRSSHQPPHVISR</sequence>
<reference evidence="1" key="2">
    <citation type="submission" date="2025-09" db="UniProtKB">
        <authorList>
            <consortium name="Ensembl"/>
        </authorList>
    </citation>
    <scope>IDENTIFICATION</scope>
</reference>
<evidence type="ECO:0000313" key="2">
    <source>
        <dbReference type="Proteomes" id="UP000694409"/>
    </source>
</evidence>